<evidence type="ECO:0000313" key="1">
    <source>
        <dbReference type="EMBL" id="KAJ7559222.1"/>
    </source>
</evidence>
<proteinExistence type="predicted"/>
<organism evidence="1 2">
    <name type="scientific">Diphasiastrum complanatum</name>
    <name type="common">Issler's clubmoss</name>
    <name type="synonym">Lycopodium complanatum</name>
    <dbReference type="NCBI Taxonomy" id="34168"/>
    <lineage>
        <taxon>Eukaryota</taxon>
        <taxon>Viridiplantae</taxon>
        <taxon>Streptophyta</taxon>
        <taxon>Embryophyta</taxon>
        <taxon>Tracheophyta</taxon>
        <taxon>Lycopodiopsida</taxon>
        <taxon>Lycopodiales</taxon>
        <taxon>Lycopodiaceae</taxon>
        <taxon>Lycopodioideae</taxon>
        <taxon>Diphasiastrum</taxon>
    </lineage>
</organism>
<accession>A0ACC2DYG3</accession>
<name>A0ACC2DYG3_DIPCM</name>
<dbReference type="Proteomes" id="UP001162992">
    <property type="component" value="Chromosome 4"/>
</dbReference>
<keyword evidence="2" id="KW-1185">Reference proteome</keyword>
<protein>
    <submittedName>
        <fullName evidence="1">Uncharacterized protein</fullName>
    </submittedName>
</protein>
<evidence type="ECO:0000313" key="2">
    <source>
        <dbReference type="Proteomes" id="UP001162992"/>
    </source>
</evidence>
<sequence length="680" mass="75509">MASAIVFTAEYQKQGALSFDSFMKKPKSSKGYNAVLSDALENPRAPPSWRSRDKSAAGASVPPARPSRLPDRTVHQHSSAAAVDASEAVADSDGMHHGRLYTGVHESMPLGYPKSQFESGYDESKFKRKSVSLNANVLQESDSAGVVRRANLSSLSKEERRELRKKLRLDLEQVRSLSLKLEAKEHQLKSVSHSMGFHTSHSDAHLSRTENRCSMEKEVTSEPPVTPAGNIHFAHNSRLGGEANFLLTEGIGTPGAIGKEKRTPKANQLYLNSEFLSGKDRMPPPEKLKPKVASGAKRSQGKDEDLDLKWQKIQLGRSKRMADIMKQCGTVLKKLMTHKHGWVFNAPVDAVKLRLPDYHKVIKKPMDLGTVKKKFESGQYQSPMEFAEDVRLTFSNAMKYNPKENDVHAMADILRKIFEERWKSIKEKLEEESLKMRVEDETHSERQGKGQQLQDLQRHLRSIEDQINSFTNNSNSKHMAPARSVAPSTQRKVPKREMTFAQKSQLSVNLERLPGDKTQEIIQIIKRRNPSLSQSQIGDASLEIEVDIDAVDNDTLWELHKYVTNCMKNVKKTRKRPTEAKAMHHIQAGSDAENAFGHGDTTSVIKNRKNDVVEEDVDIDDDMPSAKFPPVVVEKDAVEKSSSSSSSSSDSGSSSSDSDSGSSSGSESDAGDIQSGGPMP</sequence>
<reference evidence="2" key="1">
    <citation type="journal article" date="2024" name="Proc. Natl. Acad. Sci. U.S.A.">
        <title>Extraordinary preservation of gene collinearity over three hundred million years revealed in homosporous lycophytes.</title>
        <authorList>
            <person name="Li C."/>
            <person name="Wickell D."/>
            <person name="Kuo L.Y."/>
            <person name="Chen X."/>
            <person name="Nie B."/>
            <person name="Liao X."/>
            <person name="Peng D."/>
            <person name="Ji J."/>
            <person name="Jenkins J."/>
            <person name="Williams M."/>
            <person name="Shu S."/>
            <person name="Plott C."/>
            <person name="Barry K."/>
            <person name="Rajasekar S."/>
            <person name="Grimwood J."/>
            <person name="Han X."/>
            <person name="Sun S."/>
            <person name="Hou Z."/>
            <person name="He W."/>
            <person name="Dai G."/>
            <person name="Sun C."/>
            <person name="Schmutz J."/>
            <person name="Leebens-Mack J.H."/>
            <person name="Li F.W."/>
            <person name="Wang L."/>
        </authorList>
    </citation>
    <scope>NUCLEOTIDE SEQUENCE [LARGE SCALE GENOMIC DNA]</scope>
    <source>
        <strain evidence="2">cv. PW_Plant_1</strain>
    </source>
</reference>
<comment type="caution">
    <text evidence="1">The sequence shown here is derived from an EMBL/GenBank/DDBJ whole genome shotgun (WGS) entry which is preliminary data.</text>
</comment>
<dbReference type="EMBL" id="CM055095">
    <property type="protein sequence ID" value="KAJ7559222.1"/>
    <property type="molecule type" value="Genomic_DNA"/>
</dbReference>
<gene>
    <name evidence="1" type="ORF">O6H91_04G074700</name>
</gene>